<keyword evidence="2" id="KW-0732">Signal</keyword>
<evidence type="ECO:0008006" key="5">
    <source>
        <dbReference type="Google" id="ProtNLM"/>
    </source>
</evidence>
<name>A0A7X0IKG0_9ACTN</name>
<dbReference type="AlphaFoldDB" id="A0A7X0IKG0"/>
<sequence>MTQRSRKTTARGLGLGLAAVAALLAGCGGADESVPKNAMKPLVIKEQTSAVTQGTAGFVVNWAGVVGNPNRWHFGENVAATVIGKDAAGKEVVRTEQPLDAVPPSGVLKFSGQAIASARPVQVKLTFTQPRWRRAARIPSAFVPFPISAANTEKLGNGSYLVTGAVANPYQKAATSLVVTALLRDKDGRLLGGASTYVDDVRTGAPRRFVLTVEGLNGVGPVARTEIAARTWGSSARPYEELALSGAVSAPAAKPKSPPFANDRGNQAMPEDHRP</sequence>
<gene>
    <name evidence="3" type="ORF">BJ992_006277</name>
</gene>
<evidence type="ECO:0000313" key="3">
    <source>
        <dbReference type="EMBL" id="MBB6476846.1"/>
    </source>
</evidence>
<feature type="region of interest" description="Disordered" evidence="1">
    <location>
        <begin position="245"/>
        <end position="275"/>
    </location>
</feature>
<evidence type="ECO:0000256" key="2">
    <source>
        <dbReference type="SAM" id="SignalP"/>
    </source>
</evidence>
<protein>
    <recommendedName>
        <fullName evidence="5">Lipoprotein</fullName>
    </recommendedName>
</protein>
<comment type="caution">
    <text evidence="3">The sequence shown here is derived from an EMBL/GenBank/DDBJ whole genome shotgun (WGS) entry which is preliminary data.</text>
</comment>
<dbReference type="PROSITE" id="PS51257">
    <property type="entry name" value="PROKAR_LIPOPROTEIN"/>
    <property type="match status" value="1"/>
</dbReference>
<proteinExistence type="predicted"/>
<feature type="signal peptide" evidence="2">
    <location>
        <begin position="1"/>
        <end position="30"/>
    </location>
</feature>
<dbReference type="EMBL" id="JACHIU010000001">
    <property type="protein sequence ID" value="MBB6476846.1"/>
    <property type="molecule type" value="Genomic_DNA"/>
</dbReference>
<accession>A0A7X0IKG0</accession>
<keyword evidence="4" id="KW-1185">Reference proteome</keyword>
<evidence type="ECO:0000313" key="4">
    <source>
        <dbReference type="Proteomes" id="UP000555564"/>
    </source>
</evidence>
<reference evidence="3 4" key="1">
    <citation type="submission" date="2020-08" db="EMBL/GenBank/DDBJ databases">
        <title>Sequencing the genomes of 1000 actinobacteria strains.</title>
        <authorList>
            <person name="Klenk H.-P."/>
        </authorList>
    </citation>
    <scope>NUCLEOTIDE SEQUENCE [LARGE SCALE GENOMIC DNA]</scope>
    <source>
        <strain evidence="3 4">DSM 44936</strain>
    </source>
</reference>
<organism evidence="3 4">
    <name type="scientific">Sphaerisporangium rubeum</name>
    <dbReference type="NCBI Taxonomy" id="321317"/>
    <lineage>
        <taxon>Bacteria</taxon>
        <taxon>Bacillati</taxon>
        <taxon>Actinomycetota</taxon>
        <taxon>Actinomycetes</taxon>
        <taxon>Streptosporangiales</taxon>
        <taxon>Streptosporangiaceae</taxon>
        <taxon>Sphaerisporangium</taxon>
    </lineage>
</organism>
<dbReference type="Proteomes" id="UP000555564">
    <property type="component" value="Unassembled WGS sequence"/>
</dbReference>
<feature type="chain" id="PRO_5030636259" description="Lipoprotein" evidence="2">
    <location>
        <begin position="31"/>
        <end position="275"/>
    </location>
</feature>
<dbReference type="NCBIfam" id="NF038353">
    <property type="entry name" value="FxLYD_dom"/>
    <property type="match status" value="1"/>
</dbReference>
<dbReference type="RefSeq" id="WP_184987144.1">
    <property type="nucleotide sequence ID" value="NZ_BAAALO010000006.1"/>
</dbReference>
<evidence type="ECO:0000256" key="1">
    <source>
        <dbReference type="SAM" id="MobiDB-lite"/>
    </source>
</evidence>
<dbReference type="InterPro" id="IPR047676">
    <property type="entry name" value="FxLYD_dom"/>
</dbReference>